<dbReference type="EnsemblMetazoa" id="GPPI049134-RA">
    <property type="protein sequence ID" value="GPPI049134-PA"/>
    <property type="gene ID" value="GPPI049134"/>
</dbReference>
<evidence type="ECO:0000313" key="4">
    <source>
        <dbReference type="Proteomes" id="UP000092460"/>
    </source>
</evidence>
<keyword evidence="1" id="KW-1133">Transmembrane helix</keyword>
<dbReference type="PANTHER" id="PTHR22878">
    <property type="entry name" value="DYNEIN HEAVY CHAIN 6, AXONEMAL-LIKE-RELATED"/>
    <property type="match status" value="1"/>
</dbReference>
<evidence type="ECO:0000259" key="2">
    <source>
        <dbReference type="Pfam" id="PF18199"/>
    </source>
</evidence>
<dbReference type="EMBL" id="JXJN01025622">
    <property type="status" value="NOT_ANNOTATED_CDS"/>
    <property type="molecule type" value="Genomic_DNA"/>
</dbReference>
<reference evidence="4" key="1">
    <citation type="submission" date="2015-01" db="EMBL/GenBank/DDBJ databases">
        <authorList>
            <person name="Aksoy S."/>
            <person name="Warren W."/>
            <person name="Wilson R.K."/>
        </authorList>
    </citation>
    <scope>NUCLEOTIDE SEQUENCE [LARGE SCALE GENOMIC DNA]</scope>
    <source>
        <strain evidence="4">IAEA</strain>
    </source>
</reference>
<reference evidence="3" key="2">
    <citation type="submission" date="2020-05" db="UniProtKB">
        <authorList>
            <consortium name="EnsemblMetazoa"/>
        </authorList>
    </citation>
    <scope>IDENTIFICATION</scope>
    <source>
        <strain evidence="3">IAEA</strain>
    </source>
</reference>
<keyword evidence="4" id="KW-1185">Reference proteome</keyword>
<proteinExistence type="predicted"/>
<keyword evidence="1" id="KW-0812">Transmembrane</keyword>
<name>A0A1B0C4S1_9MUSC</name>
<dbReference type="Proteomes" id="UP000092460">
    <property type="component" value="Unassembled WGS sequence"/>
</dbReference>
<feature type="transmembrane region" description="Helical" evidence="1">
    <location>
        <begin position="13"/>
        <end position="31"/>
    </location>
</feature>
<feature type="domain" description="Dynein heavy chain C-terminal" evidence="2">
    <location>
        <begin position="81"/>
        <end position="165"/>
    </location>
</feature>
<sequence length="168" mass="19098">PRLYSQVLQVNELLFVLLLLLLVLLLLLLLLKRRHKDTKCHVCYMLCMAKCNAIAGEIGMDTILDNIGNSLFNGLLPAYWKGARWDMDKMELGRSHPKILVEDLPILSVIPIEAHRVKLQNTYRSPVYTTSLRRNAMGIGLVFEADLATTEDLSHWVLQGVCLTLNRD</sequence>
<evidence type="ECO:0000313" key="3">
    <source>
        <dbReference type="EnsemblMetazoa" id="GPPI049134-PA"/>
    </source>
</evidence>
<dbReference type="GO" id="GO:0030286">
    <property type="term" value="C:dynein complex"/>
    <property type="evidence" value="ECO:0007669"/>
    <property type="project" value="InterPro"/>
</dbReference>
<dbReference type="GO" id="GO:0007018">
    <property type="term" value="P:microtubule-based movement"/>
    <property type="evidence" value="ECO:0007669"/>
    <property type="project" value="InterPro"/>
</dbReference>
<dbReference type="STRING" id="67801.A0A1B0C4S1"/>
<evidence type="ECO:0000256" key="1">
    <source>
        <dbReference type="SAM" id="Phobius"/>
    </source>
</evidence>
<dbReference type="PANTHER" id="PTHR22878:SF63">
    <property type="entry name" value="DYNEIN AXONEMAL HEAVY CHAIN 10"/>
    <property type="match status" value="1"/>
</dbReference>
<dbReference type="Gene3D" id="3.10.490.20">
    <property type="match status" value="1"/>
</dbReference>
<keyword evidence="1" id="KW-0472">Membrane</keyword>
<organism evidence="3 4">
    <name type="scientific">Glossina palpalis gambiensis</name>
    <dbReference type="NCBI Taxonomy" id="67801"/>
    <lineage>
        <taxon>Eukaryota</taxon>
        <taxon>Metazoa</taxon>
        <taxon>Ecdysozoa</taxon>
        <taxon>Arthropoda</taxon>
        <taxon>Hexapoda</taxon>
        <taxon>Insecta</taxon>
        <taxon>Pterygota</taxon>
        <taxon>Neoptera</taxon>
        <taxon>Endopterygota</taxon>
        <taxon>Diptera</taxon>
        <taxon>Brachycera</taxon>
        <taxon>Muscomorpha</taxon>
        <taxon>Hippoboscoidea</taxon>
        <taxon>Glossinidae</taxon>
        <taxon>Glossina</taxon>
    </lineage>
</organism>
<dbReference type="Pfam" id="PF18199">
    <property type="entry name" value="Dynein_C"/>
    <property type="match status" value="1"/>
</dbReference>
<dbReference type="GO" id="GO:0051959">
    <property type="term" value="F:dynein light intermediate chain binding"/>
    <property type="evidence" value="ECO:0007669"/>
    <property type="project" value="InterPro"/>
</dbReference>
<dbReference type="InterPro" id="IPR041228">
    <property type="entry name" value="Dynein_C"/>
</dbReference>
<protein>
    <recommendedName>
        <fullName evidence="2">Dynein heavy chain C-terminal domain-containing protein</fullName>
    </recommendedName>
</protein>
<accession>A0A1B0C4S1</accession>
<dbReference type="AlphaFoldDB" id="A0A1B0C4S1"/>
<dbReference type="InterPro" id="IPR026983">
    <property type="entry name" value="DHC"/>
</dbReference>
<dbReference type="VEuPathDB" id="VectorBase:GPPI049134"/>
<dbReference type="GO" id="GO:0045505">
    <property type="term" value="F:dynein intermediate chain binding"/>
    <property type="evidence" value="ECO:0007669"/>
    <property type="project" value="InterPro"/>
</dbReference>
<dbReference type="InterPro" id="IPR043160">
    <property type="entry name" value="Dynein_C_barrel"/>
</dbReference>